<proteinExistence type="predicted"/>
<dbReference type="InterPro" id="IPR020503">
    <property type="entry name" value="Uncharacterised_Rv2561"/>
</dbReference>
<reference evidence="1 2" key="1">
    <citation type="submission" date="2020-04" db="EMBL/GenBank/DDBJ databases">
        <title>Flammeovirgaceae bacterium KN852 isolated from deep sea.</title>
        <authorList>
            <person name="Zhang D.-C."/>
        </authorList>
    </citation>
    <scope>NUCLEOTIDE SEQUENCE [LARGE SCALE GENOMIC DNA]</scope>
    <source>
        <strain evidence="1 2">KN852</strain>
    </source>
</reference>
<accession>A0A848J2N6</accession>
<sequence length="361" mass="42245">MPTSNLSTLFIPDISGFTRYIKETEKQHSNHIIRELISIIISEGKQHFEIAEVEGDAVFFYAQNKLYSDSHLITIAKNIYKQFHHHLENYEHKRICNCGACSSANNLKLKFIVHAGEIDFIEIEGQKKPFGSPVIEIHRLLKNSIKQEEYILFSNQLVLSPETVINGEDSFIDDVLGNIEFRYQLIDNWYSPQDEISMDLHTHHDLNISGIHDYPMKIEDLHNFLINFDLRKYWNQDADQLIYNHDEINHVGTEHRCIVKGKDLYFDSIKPADGGNYSYGEVLKNPKPFKYFESDFYLEPIDKANTRLSLNLKVDLDSWYQKLFKPVFKIAIKQKVESILDQIDKGIIEFNQEEARERIKD</sequence>
<dbReference type="Gene3D" id="3.30.70.1230">
    <property type="entry name" value="Nucleotide cyclase"/>
    <property type="match status" value="1"/>
</dbReference>
<dbReference type="InterPro" id="IPR029787">
    <property type="entry name" value="Nucleotide_cyclase"/>
</dbReference>
<comment type="caution">
    <text evidence="1">The sequence shown here is derived from an EMBL/GenBank/DDBJ whole genome shotgun (WGS) entry which is preliminary data.</text>
</comment>
<organism evidence="1 2">
    <name type="scientific">Marinigracilibium pacificum</name>
    <dbReference type="NCBI Taxonomy" id="2729599"/>
    <lineage>
        <taxon>Bacteria</taxon>
        <taxon>Pseudomonadati</taxon>
        <taxon>Bacteroidota</taxon>
        <taxon>Cytophagia</taxon>
        <taxon>Cytophagales</taxon>
        <taxon>Flammeovirgaceae</taxon>
        <taxon>Marinigracilibium</taxon>
    </lineage>
</organism>
<protein>
    <submittedName>
        <fullName evidence="1">DUF2652 domain-containing protein</fullName>
    </submittedName>
</protein>
<evidence type="ECO:0000313" key="2">
    <source>
        <dbReference type="Proteomes" id="UP000559010"/>
    </source>
</evidence>
<dbReference type="EMBL" id="JABBNU010000009">
    <property type="protein sequence ID" value="NMM49598.1"/>
    <property type="molecule type" value="Genomic_DNA"/>
</dbReference>
<evidence type="ECO:0000313" key="1">
    <source>
        <dbReference type="EMBL" id="NMM49598.1"/>
    </source>
</evidence>
<gene>
    <name evidence="1" type="ORF">HH304_14410</name>
</gene>
<dbReference type="Proteomes" id="UP000559010">
    <property type="component" value="Unassembled WGS sequence"/>
</dbReference>
<name>A0A848J2N6_9BACT</name>
<dbReference type="Pfam" id="PF10851">
    <property type="entry name" value="DUF2652"/>
    <property type="match status" value="1"/>
</dbReference>
<dbReference type="RefSeq" id="WP_169682866.1">
    <property type="nucleotide sequence ID" value="NZ_JABBNU010000009.1"/>
</dbReference>
<dbReference type="AlphaFoldDB" id="A0A848J2N6"/>
<keyword evidence="2" id="KW-1185">Reference proteome</keyword>